<name>A0ACB9PG69_BAUVA</name>
<accession>A0ACB9PG69</accession>
<dbReference type="EMBL" id="CM039429">
    <property type="protein sequence ID" value="KAI4347849.1"/>
    <property type="molecule type" value="Genomic_DNA"/>
</dbReference>
<dbReference type="Proteomes" id="UP000828941">
    <property type="component" value="Chromosome 4"/>
</dbReference>
<keyword evidence="2" id="KW-1185">Reference proteome</keyword>
<organism evidence="1 2">
    <name type="scientific">Bauhinia variegata</name>
    <name type="common">Purple orchid tree</name>
    <name type="synonym">Phanera variegata</name>
    <dbReference type="NCBI Taxonomy" id="167791"/>
    <lineage>
        <taxon>Eukaryota</taxon>
        <taxon>Viridiplantae</taxon>
        <taxon>Streptophyta</taxon>
        <taxon>Embryophyta</taxon>
        <taxon>Tracheophyta</taxon>
        <taxon>Spermatophyta</taxon>
        <taxon>Magnoliopsida</taxon>
        <taxon>eudicotyledons</taxon>
        <taxon>Gunneridae</taxon>
        <taxon>Pentapetalae</taxon>
        <taxon>rosids</taxon>
        <taxon>fabids</taxon>
        <taxon>Fabales</taxon>
        <taxon>Fabaceae</taxon>
        <taxon>Cercidoideae</taxon>
        <taxon>Cercideae</taxon>
        <taxon>Bauhiniinae</taxon>
        <taxon>Bauhinia</taxon>
    </lineage>
</organism>
<comment type="caution">
    <text evidence="1">The sequence shown here is derived from an EMBL/GenBank/DDBJ whole genome shotgun (WGS) entry which is preliminary data.</text>
</comment>
<evidence type="ECO:0000313" key="2">
    <source>
        <dbReference type="Proteomes" id="UP000828941"/>
    </source>
</evidence>
<gene>
    <name evidence="1" type="ORF">L6164_008626</name>
</gene>
<reference evidence="1 2" key="1">
    <citation type="journal article" date="2022" name="DNA Res.">
        <title>Chromosomal-level genome assembly of the orchid tree Bauhinia variegata (Leguminosae; Cercidoideae) supports the allotetraploid origin hypothesis of Bauhinia.</title>
        <authorList>
            <person name="Zhong Y."/>
            <person name="Chen Y."/>
            <person name="Zheng D."/>
            <person name="Pang J."/>
            <person name="Liu Y."/>
            <person name="Luo S."/>
            <person name="Meng S."/>
            <person name="Qian L."/>
            <person name="Wei D."/>
            <person name="Dai S."/>
            <person name="Zhou R."/>
        </authorList>
    </citation>
    <scope>NUCLEOTIDE SEQUENCE [LARGE SCALE GENOMIC DNA]</scope>
    <source>
        <strain evidence="1">BV-YZ2020</strain>
    </source>
</reference>
<protein>
    <submittedName>
        <fullName evidence="1">Uncharacterized protein</fullName>
    </submittedName>
</protein>
<proteinExistence type="predicted"/>
<evidence type="ECO:0000313" key="1">
    <source>
        <dbReference type="EMBL" id="KAI4347849.1"/>
    </source>
</evidence>
<sequence length="74" mass="7848">MEINLVSLPPMKLTRENSGPSDSSSSNNSGSSGSSNSDYGAQIELESTTNHIQVNVTESNALQSEAENYSGLRK</sequence>